<keyword evidence="7 10" id="KW-0067">ATP-binding</keyword>
<comment type="subunit">
    <text evidence="2 10">Heterotrimer of A, B and C subunits.</text>
</comment>
<dbReference type="GO" id="GO:0030956">
    <property type="term" value="C:glutamyl-tRNA(Gln) amidotransferase complex"/>
    <property type="evidence" value="ECO:0007669"/>
    <property type="project" value="InterPro"/>
</dbReference>
<dbReference type="PIRSF" id="PIRSF001221">
    <property type="entry name" value="Amidase_fungi"/>
    <property type="match status" value="1"/>
</dbReference>
<keyword evidence="6 10" id="KW-0547">Nucleotide-binding</keyword>
<comment type="similarity">
    <text evidence="1 10">Belongs to the amidase family. GatA subfamily.</text>
</comment>
<feature type="domain" description="Amidase" evidence="11">
    <location>
        <begin position="24"/>
        <end position="476"/>
    </location>
</feature>
<name>A0AAU7CRM6_9BACT</name>
<protein>
    <recommendedName>
        <fullName evidence="4 10">Glutamyl-tRNA(Gln) amidotransferase subunit A</fullName>
        <shortName evidence="10">Glu-ADT subunit A</shortName>
        <ecNumber evidence="3 10">6.3.5.7</ecNumber>
    </recommendedName>
</protein>
<comment type="function">
    <text evidence="10">Allows the formation of correctly charged Gln-tRNA(Gln) through the transamidation of misacylated Glu-tRNA(Gln) in organisms which lack glutaminyl-tRNA synthetase. The reaction takes place in the presence of glutamine and ATP through an activated gamma-phospho-Glu-tRNA(Gln).</text>
</comment>
<dbReference type="PROSITE" id="PS00571">
    <property type="entry name" value="AMIDASES"/>
    <property type="match status" value="1"/>
</dbReference>
<dbReference type="GO" id="GO:0006412">
    <property type="term" value="P:translation"/>
    <property type="evidence" value="ECO:0007669"/>
    <property type="project" value="UniProtKB-UniRule"/>
</dbReference>
<gene>
    <name evidence="10 12" type="primary">gatA</name>
    <name evidence="12" type="ORF">V5E97_19495</name>
</gene>
<dbReference type="SUPFAM" id="SSF75304">
    <property type="entry name" value="Amidase signature (AS) enzymes"/>
    <property type="match status" value="1"/>
</dbReference>
<dbReference type="PANTHER" id="PTHR11895">
    <property type="entry name" value="TRANSAMIDASE"/>
    <property type="match status" value="1"/>
</dbReference>
<feature type="active site" description="Acyl-ester intermediate" evidence="10">
    <location>
        <position position="177"/>
    </location>
</feature>
<evidence type="ECO:0000259" key="11">
    <source>
        <dbReference type="Pfam" id="PF01425"/>
    </source>
</evidence>
<evidence type="ECO:0000256" key="1">
    <source>
        <dbReference type="ARBA" id="ARBA00008069"/>
    </source>
</evidence>
<evidence type="ECO:0000256" key="4">
    <source>
        <dbReference type="ARBA" id="ARBA00014428"/>
    </source>
</evidence>
<dbReference type="PANTHER" id="PTHR11895:SF151">
    <property type="entry name" value="GLUTAMYL-TRNA(GLN) AMIDOTRANSFERASE SUBUNIT A"/>
    <property type="match status" value="1"/>
</dbReference>
<evidence type="ECO:0000256" key="10">
    <source>
        <dbReference type="HAMAP-Rule" id="MF_00120"/>
    </source>
</evidence>
<comment type="catalytic activity">
    <reaction evidence="9 10">
        <text>L-glutamyl-tRNA(Gln) + L-glutamine + ATP + H2O = L-glutaminyl-tRNA(Gln) + L-glutamate + ADP + phosphate + H(+)</text>
        <dbReference type="Rhea" id="RHEA:17521"/>
        <dbReference type="Rhea" id="RHEA-COMP:9681"/>
        <dbReference type="Rhea" id="RHEA-COMP:9684"/>
        <dbReference type="ChEBI" id="CHEBI:15377"/>
        <dbReference type="ChEBI" id="CHEBI:15378"/>
        <dbReference type="ChEBI" id="CHEBI:29985"/>
        <dbReference type="ChEBI" id="CHEBI:30616"/>
        <dbReference type="ChEBI" id="CHEBI:43474"/>
        <dbReference type="ChEBI" id="CHEBI:58359"/>
        <dbReference type="ChEBI" id="CHEBI:78520"/>
        <dbReference type="ChEBI" id="CHEBI:78521"/>
        <dbReference type="ChEBI" id="CHEBI:456216"/>
        <dbReference type="EC" id="6.3.5.7"/>
    </reaction>
</comment>
<dbReference type="RefSeq" id="WP_406700976.1">
    <property type="nucleotide sequence ID" value="NZ_CP155447.1"/>
</dbReference>
<dbReference type="InterPro" id="IPR023631">
    <property type="entry name" value="Amidase_dom"/>
</dbReference>
<dbReference type="InterPro" id="IPR020556">
    <property type="entry name" value="Amidase_CS"/>
</dbReference>
<evidence type="ECO:0000256" key="3">
    <source>
        <dbReference type="ARBA" id="ARBA00012739"/>
    </source>
</evidence>
<evidence type="ECO:0000256" key="5">
    <source>
        <dbReference type="ARBA" id="ARBA00022598"/>
    </source>
</evidence>
<evidence type="ECO:0000256" key="9">
    <source>
        <dbReference type="ARBA" id="ARBA00047407"/>
    </source>
</evidence>
<evidence type="ECO:0000256" key="2">
    <source>
        <dbReference type="ARBA" id="ARBA00011123"/>
    </source>
</evidence>
<feature type="active site" description="Charge relay system" evidence="10">
    <location>
        <position position="153"/>
    </location>
</feature>
<dbReference type="AlphaFoldDB" id="A0AAU7CRM6"/>
<evidence type="ECO:0000256" key="7">
    <source>
        <dbReference type="ARBA" id="ARBA00022840"/>
    </source>
</evidence>
<sequence>MDLTRTTACEWIAQLNAGKITSEELVGGYLQRVDELERLNAFVHLDRDAVLAQAKAIDARRHAGEPVGPLAGLPVAIKDVLCVNGEPTTCGSRMLENFRPPYDATVIARLKSAGAILFGKTNMDEFAMGSSTENSAYGPTRNPWDEERIPGGSSGGSAVAIAADLAPLSLGTDTGGSIRQPAALCGVVGLKPTYGRVSRYGLIAYASSLDQVGPFAHDLADAALLLKVISGRDPHDSTSVDTPVPDYSATLDTPPATLRIGIVREFFSEGLDPEVEAAVREAIRVYEKAGATIKEVSLPHSKFGVPAYYLVAPAECSSNLSRYDGTIYGHRAEDFSAKFPGEEDLPPLIRMMMASRAEGFGAEVKRRIMLGTFALSAGYADQYYNQALKVRRLIRNDFDSAFKDVDVLIGPTSPTPAFKLGERTADPLAMYLSDIYTITANLAGIPGLSIPCGSTASGLPIGLQLLAPAFAEENLLRTARVFERSTDWHTRRPPIAR</sequence>
<reference evidence="12" key="1">
    <citation type="submission" date="2024-05" db="EMBL/GenBank/DDBJ databases">
        <title>Planctomycetes of the genus Singulisphaera possess chitinolytic capabilities.</title>
        <authorList>
            <person name="Ivanova A."/>
        </authorList>
    </citation>
    <scope>NUCLEOTIDE SEQUENCE</scope>
    <source>
        <strain evidence="12">Ch08T</strain>
    </source>
</reference>
<evidence type="ECO:0000256" key="6">
    <source>
        <dbReference type="ARBA" id="ARBA00022741"/>
    </source>
</evidence>
<dbReference type="Pfam" id="PF01425">
    <property type="entry name" value="Amidase"/>
    <property type="match status" value="1"/>
</dbReference>
<dbReference type="InterPro" id="IPR004412">
    <property type="entry name" value="GatA"/>
</dbReference>
<organism evidence="12">
    <name type="scientific">Singulisphaera sp. Ch08</name>
    <dbReference type="NCBI Taxonomy" id="3120278"/>
    <lineage>
        <taxon>Bacteria</taxon>
        <taxon>Pseudomonadati</taxon>
        <taxon>Planctomycetota</taxon>
        <taxon>Planctomycetia</taxon>
        <taxon>Isosphaerales</taxon>
        <taxon>Isosphaeraceae</taxon>
        <taxon>Singulisphaera</taxon>
    </lineage>
</organism>
<proteinExistence type="inferred from homology"/>
<dbReference type="HAMAP" id="MF_00120">
    <property type="entry name" value="GatA"/>
    <property type="match status" value="1"/>
</dbReference>
<feature type="active site" description="Charge relay system" evidence="10">
    <location>
        <position position="78"/>
    </location>
</feature>
<dbReference type="GO" id="GO:0005524">
    <property type="term" value="F:ATP binding"/>
    <property type="evidence" value="ECO:0007669"/>
    <property type="project" value="UniProtKB-KW"/>
</dbReference>
<keyword evidence="8 10" id="KW-0648">Protein biosynthesis</keyword>
<dbReference type="InterPro" id="IPR000120">
    <property type="entry name" value="Amidase"/>
</dbReference>
<evidence type="ECO:0000313" key="12">
    <source>
        <dbReference type="EMBL" id="XBH08138.1"/>
    </source>
</evidence>
<dbReference type="Gene3D" id="3.90.1300.10">
    <property type="entry name" value="Amidase signature (AS) domain"/>
    <property type="match status" value="1"/>
</dbReference>
<keyword evidence="5 10" id="KW-0436">Ligase</keyword>
<accession>A0AAU7CRM6</accession>
<dbReference type="InterPro" id="IPR036928">
    <property type="entry name" value="AS_sf"/>
</dbReference>
<dbReference type="EMBL" id="CP155447">
    <property type="protein sequence ID" value="XBH08138.1"/>
    <property type="molecule type" value="Genomic_DNA"/>
</dbReference>
<dbReference type="NCBIfam" id="TIGR00132">
    <property type="entry name" value="gatA"/>
    <property type="match status" value="1"/>
</dbReference>
<dbReference type="GO" id="GO:0050567">
    <property type="term" value="F:glutaminyl-tRNA synthase (glutamine-hydrolyzing) activity"/>
    <property type="evidence" value="ECO:0007669"/>
    <property type="project" value="UniProtKB-UniRule"/>
</dbReference>
<dbReference type="EC" id="6.3.5.7" evidence="3 10"/>
<evidence type="ECO:0000256" key="8">
    <source>
        <dbReference type="ARBA" id="ARBA00022917"/>
    </source>
</evidence>